<evidence type="ECO:0000256" key="7">
    <source>
        <dbReference type="SAM" id="Phobius"/>
    </source>
</evidence>
<dbReference type="EMBL" id="FZOB01000006">
    <property type="protein sequence ID" value="SNR78562.1"/>
    <property type="molecule type" value="Genomic_DNA"/>
</dbReference>
<organism evidence="10 11">
    <name type="scientific">Desulfurobacterium atlanticum</name>
    <dbReference type="NCBI Taxonomy" id="240169"/>
    <lineage>
        <taxon>Bacteria</taxon>
        <taxon>Pseudomonadati</taxon>
        <taxon>Aquificota</taxon>
        <taxon>Aquificia</taxon>
        <taxon>Desulfurobacteriales</taxon>
        <taxon>Desulfurobacteriaceae</taxon>
        <taxon>Desulfurobacterium</taxon>
    </lineage>
</organism>
<feature type="transmembrane region" description="Helical" evidence="7">
    <location>
        <begin position="667"/>
        <end position="685"/>
    </location>
</feature>
<evidence type="ECO:0000313" key="11">
    <source>
        <dbReference type="Proteomes" id="UP000198405"/>
    </source>
</evidence>
<feature type="domain" description="HYDIN/VesB/CFA65-like Ig-like" evidence="9">
    <location>
        <begin position="281"/>
        <end position="380"/>
    </location>
</feature>
<evidence type="ECO:0000313" key="10">
    <source>
        <dbReference type="EMBL" id="SNR78562.1"/>
    </source>
</evidence>
<keyword evidence="5" id="KW-0966">Cell projection</keyword>
<dbReference type="RefSeq" id="WP_089323112.1">
    <property type="nucleotide sequence ID" value="NZ_FZOB01000006.1"/>
</dbReference>
<dbReference type="Proteomes" id="UP000198405">
    <property type="component" value="Unassembled WGS sequence"/>
</dbReference>
<evidence type="ECO:0000259" key="9">
    <source>
        <dbReference type="Pfam" id="PF22544"/>
    </source>
</evidence>
<reference evidence="11" key="1">
    <citation type="submission" date="2017-06" db="EMBL/GenBank/DDBJ databases">
        <authorList>
            <person name="Varghese N."/>
            <person name="Submissions S."/>
        </authorList>
    </citation>
    <scope>NUCLEOTIDE SEQUENCE [LARGE SCALE GENOMIC DNA]</scope>
    <source>
        <strain evidence="11">DSM 15668</strain>
    </source>
</reference>
<dbReference type="Gene3D" id="2.60.40.10">
    <property type="entry name" value="Immunoglobulins"/>
    <property type="match status" value="4"/>
</dbReference>
<dbReference type="OrthoDB" id="904955at2"/>
<dbReference type="GO" id="GO:0005737">
    <property type="term" value="C:cytoplasm"/>
    <property type="evidence" value="ECO:0007669"/>
    <property type="project" value="UniProtKB-SubCell"/>
</dbReference>
<dbReference type="NCBIfam" id="NF012200">
    <property type="entry name" value="choice_anch_D"/>
    <property type="match status" value="4"/>
</dbReference>
<evidence type="ECO:0000256" key="3">
    <source>
        <dbReference type="ARBA" id="ARBA00022490"/>
    </source>
</evidence>
<proteinExistence type="predicted"/>
<comment type="subcellular location">
    <subcellularLocation>
        <location evidence="1">Cell projection</location>
        <location evidence="1">Cilium</location>
    </subcellularLocation>
    <subcellularLocation>
        <location evidence="2">Cytoplasm</location>
    </subcellularLocation>
</comment>
<dbReference type="Pfam" id="PF22544">
    <property type="entry name" value="HYDIN_VesB_CFA65-like_Ig"/>
    <property type="match status" value="2"/>
</dbReference>
<keyword evidence="7" id="KW-0812">Transmembrane</keyword>
<feature type="chain" id="PRO_5013099573" description="HYDIN/VesB/CFA65-like Ig-like domain-containing protein" evidence="8">
    <location>
        <begin position="24"/>
        <end position="691"/>
    </location>
</feature>
<gene>
    <name evidence="10" type="ORF">SAMN06265340_10684</name>
</gene>
<dbReference type="PANTHER" id="PTHR37833">
    <property type="entry name" value="LIPOPROTEIN-RELATED"/>
    <property type="match status" value="1"/>
</dbReference>
<evidence type="ECO:0000256" key="2">
    <source>
        <dbReference type="ARBA" id="ARBA00004496"/>
    </source>
</evidence>
<evidence type="ECO:0000256" key="1">
    <source>
        <dbReference type="ARBA" id="ARBA00004138"/>
    </source>
</evidence>
<dbReference type="InterPro" id="IPR053879">
    <property type="entry name" value="HYDIN_VesB_CFA65-like_Ig"/>
</dbReference>
<evidence type="ECO:0000256" key="4">
    <source>
        <dbReference type="ARBA" id="ARBA00023069"/>
    </source>
</evidence>
<accession>A0A238Z5V0</accession>
<feature type="region of interest" description="Disordered" evidence="6">
    <location>
        <begin position="621"/>
        <end position="661"/>
    </location>
</feature>
<name>A0A238Z5V0_9BACT</name>
<evidence type="ECO:0000256" key="6">
    <source>
        <dbReference type="SAM" id="MobiDB-lite"/>
    </source>
</evidence>
<feature type="signal peptide" evidence="8">
    <location>
        <begin position="1"/>
        <end position="23"/>
    </location>
</feature>
<dbReference type="AlphaFoldDB" id="A0A238Z5V0"/>
<feature type="compositionally biased region" description="Low complexity" evidence="6">
    <location>
        <begin position="621"/>
        <end position="652"/>
    </location>
</feature>
<protein>
    <recommendedName>
        <fullName evidence="9">HYDIN/VesB/CFA65-like Ig-like domain-containing protein</fullName>
    </recommendedName>
</protein>
<sequence>MRKFLIKIVSFFMFLFMTNSVYAAYTLNVGSSGASIDVNFGNVATAVEKSYEVVYLKNTGSDNFSISNILEVKESPFYIQDIIHIDSQGNAARVDFNSDTGQVNNPILVQPGEQLEVVVGFPEQYVETGTYSTSFELITTNSTETFATINCSATVVSGSASLSVPASVDFGNLIVGDINQESFFIVNNGTTSLTITGFNTDELAEKGVSITTIYQDSVSGFVDANAPITLLPGDKLTVALQYTPVNSGTVVIPFEIFINSQDLSKKTILLNANVSDRTYSLKVNTTSIDLGDMEIGELKEGAFIITNNGTADITLTGVNSDELANRGVTLKTGVAGVTLAPGEELTVQFSYTAKDLGNVSIPINIYTSVSQFPMVSVTLNANVSDRTYSLKVNTTSIDLGDMEIGELKEGAFIITNNGTADITLTGVNSDELANRGVTLKTGVAGVTLAPGEELTVQFSYTAKDLGNVSIPINIYTSVSQFPMVSVTLNANVAFSPSSITVSTTKIDFGNVTVGEVKEEIIYVENNGTSSILIFLNSNELASKGVNIVAYNLYTGEEIAFPALLSSEDALILKIEFTPVVSGLFNETMKIFTNNQTLSVIPVDLKANVVDVTQTIVSTNSTTSATNTGTTGATTTTMTTTSDNTTNETVTTEDIPESGGSCSISPSGTVGFDLLLPFVTLGFIYFRKKENR</sequence>
<keyword evidence="7" id="KW-1133">Transmembrane helix</keyword>
<keyword evidence="11" id="KW-1185">Reference proteome</keyword>
<evidence type="ECO:0000256" key="5">
    <source>
        <dbReference type="ARBA" id="ARBA00023273"/>
    </source>
</evidence>
<keyword evidence="4" id="KW-0969">Cilium</keyword>
<dbReference type="PANTHER" id="PTHR37833:SF1">
    <property type="entry name" value="SIGNAL PEPTIDE PROTEIN"/>
    <property type="match status" value="1"/>
</dbReference>
<dbReference type="InterPro" id="IPR013783">
    <property type="entry name" value="Ig-like_fold"/>
</dbReference>
<keyword evidence="8" id="KW-0732">Signal</keyword>
<evidence type="ECO:0000256" key="8">
    <source>
        <dbReference type="SAM" id="SignalP"/>
    </source>
</evidence>
<feature type="domain" description="HYDIN/VesB/CFA65-like Ig-like" evidence="9">
    <location>
        <begin position="390"/>
        <end position="489"/>
    </location>
</feature>
<keyword evidence="3" id="KW-0963">Cytoplasm</keyword>
<keyword evidence="7" id="KW-0472">Membrane</keyword>